<feature type="domain" description="CAAX prenyl protease 2/Lysostaphin resistance protein A-like" evidence="2">
    <location>
        <begin position="118"/>
        <end position="212"/>
    </location>
</feature>
<evidence type="ECO:0000259" key="2">
    <source>
        <dbReference type="Pfam" id="PF02517"/>
    </source>
</evidence>
<evidence type="ECO:0000256" key="1">
    <source>
        <dbReference type="SAM" id="Phobius"/>
    </source>
</evidence>
<feature type="transmembrane region" description="Helical" evidence="1">
    <location>
        <begin position="73"/>
        <end position="93"/>
    </location>
</feature>
<gene>
    <name evidence="3" type="ORF">ACFSBH_14350</name>
</gene>
<feature type="transmembrane region" description="Helical" evidence="1">
    <location>
        <begin position="6"/>
        <end position="36"/>
    </location>
</feature>
<reference evidence="4" key="1">
    <citation type="journal article" date="2019" name="Int. J. Syst. Evol. Microbiol.">
        <title>The Global Catalogue of Microorganisms (GCM) 10K type strain sequencing project: providing services to taxonomists for standard genome sequencing and annotation.</title>
        <authorList>
            <consortium name="The Broad Institute Genomics Platform"/>
            <consortium name="The Broad Institute Genome Sequencing Center for Infectious Disease"/>
            <person name="Wu L."/>
            <person name="Ma J."/>
        </authorList>
    </citation>
    <scope>NUCLEOTIDE SEQUENCE [LARGE SCALE GENOMIC DNA]</scope>
    <source>
        <strain evidence="4">CGMCC 1.12376</strain>
    </source>
</reference>
<keyword evidence="3" id="KW-0378">Hydrolase</keyword>
<name>A0ABW4HT51_9BACI</name>
<feature type="transmembrane region" description="Helical" evidence="1">
    <location>
        <begin position="48"/>
        <end position="67"/>
    </location>
</feature>
<keyword evidence="1" id="KW-0472">Membrane</keyword>
<keyword evidence="1" id="KW-0812">Transmembrane</keyword>
<dbReference type="Proteomes" id="UP001597221">
    <property type="component" value="Unassembled WGS sequence"/>
</dbReference>
<dbReference type="EMBL" id="JBHUDE010000134">
    <property type="protein sequence ID" value="MFD1608803.1"/>
    <property type="molecule type" value="Genomic_DNA"/>
</dbReference>
<evidence type="ECO:0000313" key="3">
    <source>
        <dbReference type="EMBL" id="MFD1608803.1"/>
    </source>
</evidence>
<proteinExistence type="predicted"/>
<dbReference type="RefSeq" id="WP_379598216.1">
    <property type="nucleotide sequence ID" value="NZ_JBHUDE010000134.1"/>
</dbReference>
<evidence type="ECO:0000313" key="4">
    <source>
        <dbReference type="Proteomes" id="UP001597221"/>
    </source>
</evidence>
<sequence>MELFKYFISGLLLIFFIYFNLYEIIISEVIIICSLLLLPKLIGKINDLIRSLLFFLPYILPIFVFRVDIFEGYSNHLLIFIFGLMFVVLLHFFNISEYRIMFDPALIDFMKPINLNNFLFRLLESYGSAITEEIFYRGFVLFILISYINPIYAILITSLLFISNHLYNRHAEDRFTYKNLFMIFCLSCVLSGVFYYTQNIFYCIVLHLIYNTPQIVYNFILYKKGELK</sequence>
<feature type="transmembrane region" description="Helical" evidence="1">
    <location>
        <begin position="175"/>
        <end position="194"/>
    </location>
</feature>
<keyword evidence="4" id="KW-1185">Reference proteome</keyword>
<feature type="transmembrane region" description="Helical" evidence="1">
    <location>
        <begin position="135"/>
        <end position="163"/>
    </location>
</feature>
<keyword evidence="1" id="KW-1133">Transmembrane helix</keyword>
<dbReference type="EC" id="3.4.-.-" evidence="3"/>
<accession>A0ABW4HT51</accession>
<organism evidence="3 4">
    <name type="scientific">Oceanobacillus luteolus</name>
    <dbReference type="NCBI Taxonomy" id="1274358"/>
    <lineage>
        <taxon>Bacteria</taxon>
        <taxon>Bacillati</taxon>
        <taxon>Bacillota</taxon>
        <taxon>Bacilli</taxon>
        <taxon>Bacillales</taxon>
        <taxon>Bacillaceae</taxon>
        <taxon>Oceanobacillus</taxon>
    </lineage>
</organism>
<dbReference type="GO" id="GO:0016787">
    <property type="term" value="F:hydrolase activity"/>
    <property type="evidence" value="ECO:0007669"/>
    <property type="project" value="UniProtKB-KW"/>
</dbReference>
<feature type="transmembrane region" description="Helical" evidence="1">
    <location>
        <begin position="200"/>
        <end position="222"/>
    </location>
</feature>
<protein>
    <submittedName>
        <fullName evidence="3">CPBP family intramembrane glutamic endopeptidase</fullName>
        <ecNumber evidence="3">3.4.-.-</ecNumber>
    </submittedName>
</protein>
<comment type="caution">
    <text evidence="3">The sequence shown here is derived from an EMBL/GenBank/DDBJ whole genome shotgun (WGS) entry which is preliminary data.</text>
</comment>
<dbReference type="InterPro" id="IPR003675">
    <property type="entry name" value="Rce1/LyrA-like_dom"/>
</dbReference>
<dbReference type="Pfam" id="PF02517">
    <property type="entry name" value="Rce1-like"/>
    <property type="match status" value="1"/>
</dbReference>